<protein>
    <recommendedName>
        <fullName evidence="3">histidine kinase</fullName>
        <ecNumber evidence="3">2.7.13.3</ecNumber>
    </recommendedName>
</protein>
<evidence type="ECO:0000313" key="12">
    <source>
        <dbReference type="EMBL" id="SMC09715.1"/>
    </source>
</evidence>
<evidence type="ECO:0000256" key="7">
    <source>
        <dbReference type="ARBA" id="ARBA00022777"/>
    </source>
</evidence>
<dbReference type="CDD" id="cd00075">
    <property type="entry name" value="HATPase"/>
    <property type="match status" value="1"/>
</dbReference>
<reference evidence="13" key="1">
    <citation type="submission" date="2017-04" db="EMBL/GenBank/DDBJ databases">
        <authorList>
            <person name="Varghese N."/>
            <person name="Submissions S."/>
        </authorList>
    </citation>
    <scope>NUCLEOTIDE SEQUENCE [LARGE SCALE GENOMIC DNA]</scope>
    <source>
        <strain evidence="13">DSM 16512</strain>
    </source>
</reference>
<keyword evidence="7 12" id="KW-0418">Kinase</keyword>
<dbReference type="InterPro" id="IPR005467">
    <property type="entry name" value="His_kinase_dom"/>
</dbReference>
<evidence type="ECO:0000313" key="13">
    <source>
        <dbReference type="Proteomes" id="UP000192602"/>
    </source>
</evidence>
<keyword evidence="13" id="KW-1185">Reference proteome</keyword>
<dbReference type="GO" id="GO:0005886">
    <property type="term" value="C:plasma membrane"/>
    <property type="evidence" value="ECO:0007669"/>
    <property type="project" value="UniProtKB-SubCell"/>
</dbReference>
<dbReference type="Pfam" id="PF02518">
    <property type="entry name" value="HATPase_c"/>
    <property type="match status" value="1"/>
</dbReference>
<dbReference type="PROSITE" id="PS50109">
    <property type="entry name" value="HIS_KIN"/>
    <property type="match status" value="1"/>
</dbReference>
<dbReference type="SUPFAM" id="SSF55874">
    <property type="entry name" value="ATPase domain of HSP90 chaperone/DNA topoisomerase II/histidine kinase"/>
    <property type="match status" value="1"/>
</dbReference>
<sequence>MSLSRSEKRALFRFFFTYIIAVGIVVVSFAYFQYSIKKESLKDKIVAKLQREAFDIASSAIDAQMEGKKFVIPQGINFLLLDKNQKFIKGNFHEKISLDKSLSFKNDCIYYVDKSAKGHLGIEYIIIKECGINAKYRKILKNIVLLSLLYFLFLLGIGWYLGKLFLQPMRESLENLDRFIKDSTHELNTPVTTLLLATQKYKKTNNPKYLDIIIMSARLLSSIHQDLTYATLAKKRKNHLQQVDIVSIIEDILRFFDVLIDQKGLTISKELHSCTIEADPDEIRLLIKNLIDNAIKYAFKNSKINITLQRCQLSITNRSKPIPRKKLKTIFERYQRAESDQGGYGIGLHIVQRICKKYNFLISVESNEEKTTFTVAFNQSKK</sequence>
<dbReference type="EC" id="2.7.13.3" evidence="3"/>
<dbReference type="OrthoDB" id="9761634at2"/>
<keyword evidence="4" id="KW-1003">Cell membrane</keyword>
<keyword evidence="8 10" id="KW-1133">Transmembrane helix</keyword>
<evidence type="ECO:0000256" key="9">
    <source>
        <dbReference type="ARBA" id="ARBA00023136"/>
    </source>
</evidence>
<evidence type="ECO:0000256" key="6">
    <source>
        <dbReference type="ARBA" id="ARBA00022692"/>
    </source>
</evidence>
<gene>
    <name evidence="12" type="ORF">SAMN05660197_1537</name>
</gene>
<feature type="domain" description="Histidine kinase" evidence="11">
    <location>
        <begin position="182"/>
        <end position="381"/>
    </location>
</feature>
<evidence type="ECO:0000256" key="2">
    <source>
        <dbReference type="ARBA" id="ARBA00004651"/>
    </source>
</evidence>
<feature type="transmembrane region" description="Helical" evidence="10">
    <location>
        <begin position="12"/>
        <end position="32"/>
    </location>
</feature>
<dbReference type="SUPFAM" id="SSF47384">
    <property type="entry name" value="Homodimeric domain of signal transducing histidine kinase"/>
    <property type="match status" value="1"/>
</dbReference>
<dbReference type="InterPro" id="IPR036097">
    <property type="entry name" value="HisK_dim/P_sf"/>
</dbReference>
<dbReference type="InterPro" id="IPR003594">
    <property type="entry name" value="HATPase_dom"/>
</dbReference>
<dbReference type="GO" id="GO:0016036">
    <property type="term" value="P:cellular response to phosphate starvation"/>
    <property type="evidence" value="ECO:0007669"/>
    <property type="project" value="TreeGrafter"/>
</dbReference>
<dbReference type="AlphaFoldDB" id="A0A1W1WU43"/>
<dbReference type="GO" id="GO:0000155">
    <property type="term" value="F:phosphorelay sensor kinase activity"/>
    <property type="evidence" value="ECO:0007669"/>
    <property type="project" value="InterPro"/>
</dbReference>
<feature type="transmembrane region" description="Helical" evidence="10">
    <location>
        <begin position="143"/>
        <end position="162"/>
    </location>
</feature>
<dbReference type="STRING" id="1069081.SAMN05660197_1537"/>
<name>A0A1W1WU43_9BACT</name>
<evidence type="ECO:0000256" key="8">
    <source>
        <dbReference type="ARBA" id="ARBA00022989"/>
    </source>
</evidence>
<dbReference type="EMBL" id="FWWZ01000001">
    <property type="protein sequence ID" value="SMC09715.1"/>
    <property type="molecule type" value="Genomic_DNA"/>
</dbReference>
<dbReference type="Gene3D" id="3.30.565.10">
    <property type="entry name" value="Histidine kinase-like ATPase, C-terminal domain"/>
    <property type="match status" value="1"/>
</dbReference>
<dbReference type="Gene3D" id="1.10.287.130">
    <property type="match status" value="1"/>
</dbReference>
<evidence type="ECO:0000256" key="1">
    <source>
        <dbReference type="ARBA" id="ARBA00000085"/>
    </source>
</evidence>
<dbReference type="GO" id="GO:0004721">
    <property type="term" value="F:phosphoprotein phosphatase activity"/>
    <property type="evidence" value="ECO:0007669"/>
    <property type="project" value="TreeGrafter"/>
</dbReference>
<dbReference type="InterPro" id="IPR003661">
    <property type="entry name" value="HisK_dim/P_dom"/>
</dbReference>
<evidence type="ECO:0000256" key="5">
    <source>
        <dbReference type="ARBA" id="ARBA00022679"/>
    </source>
</evidence>
<dbReference type="PANTHER" id="PTHR45453:SF2">
    <property type="entry name" value="HISTIDINE KINASE"/>
    <property type="match status" value="1"/>
</dbReference>
<accession>A0A1W1WU43</accession>
<dbReference type="RefSeq" id="WP_084275932.1">
    <property type="nucleotide sequence ID" value="NZ_AP026671.1"/>
</dbReference>
<dbReference type="CDD" id="cd00082">
    <property type="entry name" value="HisKA"/>
    <property type="match status" value="1"/>
</dbReference>
<evidence type="ECO:0000256" key="3">
    <source>
        <dbReference type="ARBA" id="ARBA00012438"/>
    </source>
</evidence>
<evidence type="ECO:0000259" key="11">
    <source>
        <dbReference type="PROSITE" id="PS50109"/>
    </source>
</evidence>
<evidence type="ECO:0000256" key="4">
    <source>
        <dbReference type="ARBA" id="ARBA00022475"/>
    </source>
</evidence>
<evidence type="ECO:0000256" key="10">
    <source>
        <dbReference type="SAM" id="Phobius"/>
    </source>
</evidence>
<comment type="subcellular location">
    <subcellularLocation>
        <location evidence="2">Cell membrane</location>
        <topology evidence="2">Multi-pass membrane protein</topology>
    </subcellularLocation>
</comment>
<dbReference type="PANTHER" id="PTHR45453">
    <property type="entry name" value="PHOSPHATE REGULON SENSOR PROTEIN PHOR"/>
    <property type="match status" value="1"/>
</dbReference>
<proteinExistence type="predicted"/>
<keyword evidence="9 10" id="KW-0472">Membrane</keyword>
<dbReference type="Proteomes" id="UP000192602">
    <property type="component" value="Unassembled WGS sequence"/>
</dbReference>
<comment type="catalytic activity">
    <reaction evidence="1">
        <text>ATP + protein L-histidine = ADP + protein N-phospho-L-histidine.</text>
        <dbReference type="EC" id="2.7.13.3"/>
    </reaction>
</comment>
<dbReference type="SMART" id="SM00387">
    <property type="entry name" value="HATPase_c"/>
    <property type="match status" value="1"/>
</dbReference>
<keyword evidence="5" id="KW-0808">Transferase</keyword>
<dbReference type="InterPro" id="IPR036890">
    <property type="entry name" value="HATPase_C_sf"/>
</dbReference>
<organism evidence="12 13">
    <name type="scientific">Nitratiruptor tergarcus DSM 16512</name>
    <dbReference type="NCBI Taxonomy" id="1069081"/>
    <lineage>
        <taxon>Bacteria</taxon>
        <taxon>Pseudomonadati</taxon>
        <taxon>Campylobacterota</taxon>
        <taxon>Epsilonproteobacteria</taxon>
        <taxon>Nautiliales</taxon>
        <taxon>Nitratiruptoraceae</taxon>
        <taxon>Nitratiruptor</taxon>
    </lineage>
</organism>
<dbReference type="InterPro" id="IPR050351">
    <property type="entry name" value="BphY/WalK/GraS-like"/>
</dbReference>
<keyword evidence="6 10" id="KW-0812">Transmembrane</keyword>